<dbReference type="GO" id="GO:0004400">
    <property type="term" value="F:histidinol-phosphate transaminase activity"/>
    <property type="evidence" value="ECO:0007669"/>
    <property type="project" value="UniProtKB-EC"/>
</dbReference>
<accession>A0ABT1G6J9</accession>
<feature type="modified residue" description="N6-(pyridoxal phosphate)lysine" evidence="9">
    <location>
        <position position="235"/>
    </location>
</feature>
<dbReference type="HAMAP" id="MF_01023">
    <property type="entry name" value="HisC_aminotrans_2"/>
    <property type="match status" value="1"/>
</dbReference>
<reference evidence="11 12" key="1">
    <citation type="submission" date="2022-03" db="EMBL/GenBank/DDBJ databases">
        <title>Genomic Encyclopedia of Type Strains, Phase III (KMG-III): the genomes of soil and plant-associated and newly described type strains.</title>
        <authorList>
            <person name="Whitman W."/>
        </authorList>
    </citation>
    <scope>NUCLEOTIDE SEQUENCE [LARGE SCALE GENOMIC DNA]</scope>
    <source>
        <strain evidence="11 12">BSker1</strain>
    </source>
</reference>
<dbReference type="InterPro" id="IPR050106">
    <property type="entry name" value="HistidinolP_aminotransfase"/>
</dbReference>
<keyword evidence="9" id="KW-0368">Histidine biosynthesis</keyword>
<evidence type="ECO:0000313" key="12">
    <source>
        <dbReference type="Proteomes" id="UP001523550"/>
    </source>
</evidence>
<comment type="catalytic activity">
    <reaction evidence="8 9">
        <text>L-histidinol phosphate + 2-oxoglutarate = 3-(imidazol-4-yl)-2-oxopropyl phosphate + L-glutamate</text>
        <dbReference type="Rhea" id="RHEA:23744"/>
        <dbReference type="ChEBI" id="CHEBI:16810"/>
        <dbReference type="ChEBI" id="CHEBI:29985"/>
        <dbReference type="ChEBI" id="CHEBI:57766"/>
        <dbReference type="ChEBI" id="CHEBI:57980"/>
        <dbReference type="EC" id="2.6.1.9"/>
    </reaction>
</comment>
<evidence type="ECO:0000256" key="2">
    <source>
        <dbReference type="ARBA" id="ARBA00005011"/>
    </source>
</evidence>
<evidence type="ECO:0000256" key="9">
    <source>
        <dbReference type="HAMAP-Rule" id="MF_01023"/>
    </source>
</evidence>
<evidence type="ECO:0000256" key="5">
    <source>
        <dbReference type="ARBA" id="ARBA00022576"/>
    </source>
</evidence>
<dbReference type="SUPFAM" id="SSF53383">
    <property type="entry name" value="PLP-dependent transferases"/>
    <property type="match status" value="1"/>
</dbReference>
<keyword evidence="5 9" id="KW-0032">Aminotransferase</keyword>
<evidence type="ECO:0000256" key="3">
    <source>
        <dbReference type="ARBA" id="ARBA00007970"/>
    </source>
</evidence>
<proteinExistence type="inferred from homology"/>
<dbReference type="EC" id="2.6.1.9" evidence="9"/>
<comment type="caution">
    <text evidence="11">The sequence shown here is derived from an EMBL/GenBank/DDBJ whole genome shotgun (WGS) entry which is preliminary data.</text>
</comment>
<organism evidence="11 12">
    <name type="scientific">Natronospira proteinivora</name>
    <dbReference type="NCBI Taxonomy" id="1807133"/>
    <lineage>
        <taxon>Bacteria</taxon>
        <taxon>Pseudomonadati</taxon>
        <taxon>Pseudomonadota</taxon>
        <taxon>Gammaproteobacteria</taxon>
        <taxon>Natronospirales</taxon>
        <taxon>Natronospiraceae</taxon>
        <taxon>Natronospira</taxon>
    </lineage>
</organism>
<dbReference type="InterPro" id="IPR015421">
    <property type="entry name" value="PyrdxlP-dep_Trfase_major"/>
</dbReference>
<gene>
    <name evidence="9" type="primary">hisC</name>
    <name evidence="11" type="ORF">J2T60_000895</name>
</gene>
<keyword evidence="12" id="KW-1185">Reference proteome</keyword>
<keyword evidence="6 9" id="KW-0808">Transferase</keyword>
<evidence type="ECO:0000256" key="8">
    <source>
        <dbReference type="ARBA" id="ARBA00047481"/>
    </source>
</evidence>
<dbReference type="Pfam" id="PF00155">
    <property type="entry name" value="Aminotran_1_2"/>
    <property type="match status" value="1"/>
</dbReference>
<evidence type="ECO:0000256" key="1">
    <source>
        <dbReference type="ARBA" id="ARBA00001933"/>
    </source>
</evidence>
<dbReference type="RefSeq" id="WP_253445993.1">
    <property type="nucleotide sequence ID" value="NZ_JALJYF010000001.1"/>
</dbReference>
<dbReference type="InterPro" id="IPR005861">
    <property type="entry name" value="HisP_aminotrans"/>
</dbReference>
<dbReference type="InterPro" id="IPR001917">
    <property type="entry name" value="Aminotrans_II_pyridoxalP_BS"/>
</dbReference>
<dbReference type="PANTHER" id="PTHR43643:SF3">
    <property type="entry name" value="HISTIDINOL-PHOSPHATE AMINOTRANSFERASE"/>
    <property type="match status" value="1"/>
</dbReference>
<protein>
    <recommendedName>
        <fullName evidence="9">Histidinol-phosphate aminotransferase</fullName>
        <ecNumber evidence="9">2.6.1.9</ecNumber>
    </recommendedName>
    <alternativeName>
        <fullName evidence="9">Imidazole acetol-phosphate transaminase</fullName>
    </alternativeName>
</protein>
<comment type="subunit">
    <text evidence="4 9">Homodimer.</text>
</comment>
<evidence type="ECO:0000259" key="10">
    <source>
        <dbReference type="Pfam" id="PF00155"/>
    </source>
</evidence>
<evidence type="ECO:0000256" key="6">
    <source>
        <dbReference type="ARBA" id="ARBA00022679"/>
    </source>
</evidence>
<evidence type="ECO:0000313" key="11">
    <source>
        <dbReference type="EMBL" id="MCP1726930.1"/>
    </source>
</evidence>
<dbReference type="PANTHER" id="PTHR43643">
    <property type="entry name" value="HISTIDINOL-PHOSPHATE AMINOTRANSFERASE 2"/>
    <property type="match status" value="1"/>
</dbReference>
<dbReference type="Proteomes" id="UP001523550">
    <property type="component" value="Unassembled WGS sequence"/>
</dbReference>
<evidence type="ECO:0000256" key="4">
    <source>
        <dbReference type="ARBA" id="ARBA00011738"/>
    </source>
</evidence>
<keyword evidence="9" id="KW-0028">Amino-acid biosynthesis</keyword>
<comment type="cofactor">
    <cofactor evidence="1 9">
        <name>pyridoxal 5'-phosphate</name>
        <dbReference type="ChEBI" id="CHEBI:597326"/>
    </cofactor>
</comment>
<dbReference type="Gene3D" id="3.40.640.10">
    <property type="entry name" value="Type I PLP-dependent aspartate aminotransferase-like (Major domain)"/>
    <property type="match status" value="1"/>
</dbReference>
<dbReference type="InterPro" id="IPR015424">
    <property type="entry name" value="PyrdxlP-dep_Trfase"/>
</dbReference>
<comment type="similarity">
    <text evidence="3 9">Belongs to the class-II pyridoxal-phosphate-dependent aminotransferase family. Histidinol-phosphate aminotransferase subfamily.</text>
</comment>
<feature type="domain" description="Aminotransferase class I/classII large" evidence="10">
    <location>
        <begin position="36"/>
        <end position="363"/>
    </location>
</feature>
<dbReference type="PROSITE" id="PS00599">
    <property type="entry name" value="AA_TRANSFER_CLASS_2"/>
    <property type="match status" value="1"/>
</dbReference>
<comment type="pathway">
    <text evidence="2 9">Amino-acid biosynthesis; L-histidine biosynthesis; L-histidine from 5-phospho-alpha-D-ribose 1-diphosphate: step 7/9.</text>
</comment>
<dbReference type="Gene3D" id="3.90.1150.10">
    <property type="entry name" value="Aspartate Aminotransferase, domain 1"/>
    <property type="match status" value="1"/>
</dbReference>
<evidence type="ECO:0000256" key="7">
    <source>
        <dbReference type="ARBA" id="ARBA00022898"/>
    </source>
</evidence>
<dbReference type="InterPro" id="IPR015422">
    <property type="entry name" value="PyrdxlP-dep_Trfase_small"/>
</dbReference>
<dbReference type="InterPro" id="IPR004839">
    <property type="entry name" value="Aminotransferase_I/II_large"/>
</dbReference>
<name>A0ABT1G6J9_9GAMM</name>
<dbReference type="NCBIfam" id="TIGR01141">
    <property type="entry name" value="hisC"/>
    <property type="match status" value="1"/>
</dbReference>
<dbReference type="EMBL" id="JALJYF010000001">
    <property type="protein sequence ID" value="MCP1726930.1"/>
    <property type="molecule type" value="Genomic_DNA"/>
</dbReference>
<sequence>MAANFVERAVPGVRSLKPYEAGKPISELQRELGLDDIIKLASNENPMGPSPKAQAAMESALRDLALYPDGNGFDLKRALCEKHGVKAEQITLGTGSDHILELIARVFLGEGRSAVFSRYGFAIYAIVSQAAGAELRVAEALPEDHPEMPYGHDLEAMAKQIDDSTRVVFIANPNNPTGTWIKRADMEAFLKKVPEDVLVVLDEAYFEYVEEAEYPDGQTLLSQYPNLLVMRTFSKAYGLAGIRVGYALASEQITDLLNRVRLAFHPNTLGQVAATAALGDKDHIRKSIEMNREERAKMEAGLKERGYATIPSVCNFVTVDTREPGREVFQKLLEQGVIVRPLDGYGLPNHVRVSVGLPGENQRFFQAFDAVMGGK</sequence>
<dbReference type="CDD" id="cd00609">
    <property type="entry name" value="AAT_like"/>
    <property type="match status" value="1"/>
</dbReference>
<keyword evidence="7 9" id="KW-0663">Pyridoxal phosphate</keyword>